<organism evidence="1 2">
    <name type="scientific">Gordonia phage Aphelion</name>
    <dbReference type="NCBI Taxonomy" id="2507860"/>
    <lineage>
        <taxon>Viruses</taxon>
        <taxon>Duplodnaviria</taxon>
        <taxon>Heunggongvirae</taxon>
        <taxon>Uroviricota</taxon>
        <taxon>Caudoviricetes</taxon>
        <taxon>Smoothievirus</taxon>
        <taxon>Smoothievirus smoothie</taxon>
    </lineage>
</organism>
<accession>A0A410TDB3</accession>
<gene>
    <name evidence="1" type="primary">154</name>
    <name evidence="1" type="ORF">SEA_APHELION_154</name>
</gene>
<dbReference type="EMBL" id="MK376959">
    <property type="protein sequence ID" value="QAU07017.1"/>
    <property type="molecule type" value="Genomic_DNA"/>
</dbReference>
<evidence type="ECO:0000313" key="1">
    <source>
        <dbReference type="EMBL" id="QAU07017.1"/>
    </source>
</evidence>
<protein>
    <submittedName>
        <fullName evidence="1">Uncharacterized protein</fullName>
    </submittedName>
</protein>
<reference evidence="1 2" key="1">
    <citation type="submission" date="2019-01" db="EMBL/GenBank/DDBJ databases">
        <authorList>
            <person name="Enrique A.G."/>
            <person name="Garlena R.A."/>
            <person name="Russell D.A."/>
            <person name="Pope W.H."/>
            <person name="Jacobs-Sera D."/>
            <person name="Hatfull G.F."/>
        </authorList>
    </citation>
    <scope>NUCLEOTIDE SEQUENCE [LARGE SCALE GENOMIC DNA]</scope>
</reference>
<dbReference type="Proteomes" id="UP000289168">
    <property type="component" value="Segment"/>
</dbReference>
<proteinExistence type="predicted"/>
<evidence type="ECO:0000313" key="2">
    <source>
        <dbReference type="Proteomes" id="UP000289168"/>
    </source>
</evidence>
<name>A0A410TDB3_9CAUD</name>
<sequence>MRVIYTIPDPDHPDDFTLTRESVVEGLEFVPRMGDMIEVGVDHYAVAHVIWADLELTEVTVVLK</sequence>